<keyword evidence="3 9" id="KW-0645">Protease</keyword>
<comment type="caution">
    <text evidence="9">Lacks conserved residue(s) required for the propagation of feature annotation.</text>
</comment>
<feature type="transmembrane region" description="Helical" evidence="9">
    <location>
        <begin position="55"/>
        <end position="74"/>
    </location>
</feature>
<dbReference type="UniPathway" id="UPA00665"/>
<evidence type="ECO:0000256" key="4">
    <source>
        <dbReference type="ARBA" id="ARBA00022692"/>
    </source>
</evidence>
<comment type="similarity">
    <text evidence="1 9 11">Belongs to the peptidase A8 family.</text>
</comment>
<protein>
    <recommendedName>
        <fullName evidence="9">Lipoprotein signal peptidase</fullName>
        <ecNumber evidence="9">3.4.23.36</ecNumber>
    </recommendedName>
    <alternativeName>
        <fullName evidence="9">Prolipoprotein signal peptidase</fullName>
    </alternativeName>
    <alternativeName>
        <fullName evidence="9">Signal peptidase II</fullName>
        <shortName evidence="9">SPase II</shortName>
    </alternativeName>
</protein>
<reference evidence="14" key="1">
    <citation type="submission" date="2016-12" db="EMBL/GenBank/DDBJ databases">
        <authorList>
            <person name="Varghese N."/>
            <person name="Submissions S."/>
        </authorList>
    </citation>
    <scope>NUCLEOTIDE SEQUENCE [LARGE SCALE GENOMIC DNA]</scope>
    <source>
        <strain evidence="14">DSM 13020</strain>
    </source>
</reference>
<comment type="pathway">
    <text evidence="9">Protein modification; lipoprotein biosynthesis (signal peptide cleavage).</text>
</comment>
<dbReference type="PANTHER" id="PTHR33695:SF1">
    <property type="entry name" value="LIPOPROTEIN SIGNAL PEPTIDASE"/>
    <property type="match status" value="1"/>
</dbReference>
<evidence type="ECO:0000256" key="10">
    <source>
        <dbReference type="RuleBase" id="RU000594"/>
    </source>
</evidence>
<dbReference type="GO" id="GO:0004190">
    <property type="term" value="F:aspartic-type endopeptidase activity"/>
    <property type="evidence" value="ECO:0007669"/>
    <property type="project" value="UniProtKB-UniRule"/>
</dbReference>
<evidence type="ECO:0000313" key="14">
    <source>
        <dbReference type="Proteomes" id="UP000184207"/>
    </source>
</evidence>
<dbReference type="AlphaFoldDB" id="A0A1M7T7J4"/>
<comment type="catalytic activity">
    <reaction evidence="9 10">
        <text>Release of signal peptides from bacterial membrane prolipoproteins. Hydrolyzes -Xaa-Yaa-Zaa-|-(S,diacylglyceryl)Cys-, in which Xaa is hydrophobic (preferably Leu), and Yaa (Ala or Ser) and Zaa (Gly or Ala) have small, neutral side chains.</text>
        <dbReference type="EC" id="3.4.23.36"/>
    </reaction>
</comment>
<feature type="transmembrane region" description="Helical" evidence="9">
    <location>
        <begin position="79"/>
        <end position="96"/>
    </location>
</feature>
<gene>
    <name evidence="9" type="primary">lspA</name>
    <name evidence="13" type="ORF">SAMN02745226_01663</name>
</gene>
<proteinExistence type="inferred from homology"/>
<evidence type="ECO:0000256" key="12">
    <source>
        <dbReference type="SAM" id="MobiDB-lite"/>
    </source>
</evidence>
<evidence type="ECO:0000256" key="2">
    <source>
        <dbReference type="ARBA" id="ARBA00022475"/>
    </source>
</evidence>
<dbReference type="HAMAP" id="MF_00161">
    <property type="entry name" value="LspA"/>
    <property type="match status" value="1"/>
</dbReference>
<feature type="region of interest" description="Disordered" evidence="12">
    <location>
        <begin position="238"/>
        <end position="259"/>
    </location>
</feature>
<sequence>MFWLVLALTLDQITKHLTTLYIPLGTIKRIYGIFFLTHATNRGISFGLFAGVKEIVIYLTLLIIIGLSTIPLFLKLNKFTQTMLGFILGGALGNLIDRIRYGYVVDFITFLGWPTVFNVADIFITIGTVGLGISFIREELKHGPLFSHRKSKDRSKSAGETLTNGTISRGIYRRYRPNRTDGYTSDEQGRRLETRQIRNGKDSRLDLENVYSKGYQKRGSSGQWDFEEAELQGEVWGYNYLESPGETETSGDSSGEYTT</sequence>
<dbReference type="EC" id="3.4.23.36" evidence="9"/>
<keyword evidence="2 9" id="KW-1003">Cell membrane</keyword>
<dbReference type="NCBIfam" id="TIGR00077">
    <property type="entry name" value="lspA"/>
    <property type="match status" value="1"/>
</dbReference>
<evidence type="ECO:0000256" key="11">
    <source>
        <dbReference type="RuleBase" id="RU004181"/>
    </source>
</evidence>
<feature type="region of interest" description="Disordered" evidence="12">
    <location>
        <begin position="176"/>
        <end position="198"/>
    </location>
</feature>
<keyword evidence="8 9" id="KW-0472">Membrane</keyword>
<comment type="subcellular location">
    <subcellularLocation>
        <location evidence="9">Cell membrane</location>
        <topology evidence="9">Multi-pass membrane protein</topology>
    </subcellularLocation>
</comment>
<evidence type="ECO:0000313" key="13">
    <source>
        <dbReference type="EMBL" id="SHN66713.1"/>
    </source>
</evidence>
<keyword evidence="13" id="KW-0449">Lipoprotein</keyword>
<feature type="transmembrane region" description="Helical" evidence="9">
    <location>
        <begin position="116"/>
        <end position="136"/>
    </location>
</feature>
<evidence type="ECO:0000256" key="5">
    <source>
        <dbReference type="ARBA" id="ARBA00022750"/>
    </source>
</evidence>
<feature type="compositionally biased region" description="Polar residues" evidence="12">
    <location>
        <begin position="246"/>
        <end position="259"/>
    </location>
</feature>
<comment type="function">
    <text evidence="9 10">This protein specifically catalyzes the removal of signal peptides from prolipoproteins.</text>
</comment>
<evidence type="ECO:0000256" key="9">
    <source>
        <dbReference type="HAMAP-Rule" id="MF_00161"/>
    </source>
</evidence>
<dbReference type="GO" id="GO:0005886">
    <property type="term" value="C:plasma membrane"/>
    <property type="evidence" value="ECO:0007669"/>
    <property type="project" value="UniProtKB-SubCell"/>
</dbReference>
<evidence type="ECO:0000256" key="3">
    <source>
        <dbReference type="ARBA" id="ARBA00022670"/>
    </source>
</evidence>
<evidence type="ECO:0000256" key="7">
    <source>
        <dbReference type="ARBA" id="ARBA00022989"/>
    </source>
</evidence>
<keyword evidence="7 9" id="KW-1133">Transmembrane helix</keyword>
<dbReference type="InterPro" id="IPR001872">
    <property type="entry name" value="Peptidase_A8"/>
</dbReference>
<feature type="active site" evidence="9">
    <location>
        <position position="121"/>
    </location>
</feature>
<dbReference type="GO" id="GO:0006508">
    <property type="term" value="P:proteolysis"/>
    <property type="evidence" value="ECO:0007669"/>
    <property type="project" value="UniProtKB-KW"/>
</dbReference>
<feature type="compositionally biased region" description="Basic and acidic residues" evidence="12">
    <location>
        <begin position="187"/>
        <end position="198"/>
    </location>
</feature>
<dbReference type="PRINTS" id="PR00781">
    <property type="entry name" value="LIPOSIGPTASE"/>
</dbReference>
<keyword evidence="4 9" id="KW-0812">Transmembrane</keyword>
<keyword evidence="6 9" id="KW-0378">Hydrolase</keyword>
<accession>A0A1M7T7J4</accession>
<dbReference type="PANTHER" id="PTHR33695">
    <property type="entry name" value="LIPOPROTEIN SIGNAL PEPTIDASE"/>
    <property type="match status" value="1"/>
</dbReference>
<evidence type="ECO:0000256" key="1">
    <source>
        <dbReference type="ARBA" id="ARBA00006139"/>
    </source>
</evidence>
<name>A0A1M7T7J4_FERGO</name>
<keyword evidence="5 9" id="KW-0064">Aspartyl protease</keyword>
<dbReference type="Pfam" id="PF01252">
    <property type="entry name" value="Peptidase_A8"/>
    <property type="match status" value="1"/>
</dbReference>
<dbReference type="PROSITE" id="PS00855">
    <property type="entry name" value="SPASE_II"/>
    <property type="match status" value="1"/>
</dbReference>
<feature type="active site" evidence="9">
    <location>
        <position position="106"/>
    </location>
</feature>
<evidence type="ECO:0000256" key="8">
    <source>
        <dbReference type="ARBA" id="ARBA00023136"/>
    </source>
</evidence>
<evidence type="ECO:0000256" key="6">
    <source>
        <dbReference type="ARBA" id="ARBA00022801"/>
    </source>
</evidence>
<organism evidence="13 14">
    <name type="scientific">Fervidobacterium gondwanense DSM 13020</name>
    <dbReference type="NCBI Taxonomy" id="1121883"/>
    <lineage>
        <taxon>Bacteria</taxon>
        <taxon>Thermotogati</taxon>
        <taxon>Thermotogota</taxon>
        <taxon>Thermotogae</taxon>
        <taxon>Thermotogales</taxon>
        <taxon>Fervidobacteriaceae</taxon>
        <taxon>Fervidobacterium</taxon>
    </lineage>
</organism>
<dbReference type="EMBL" id="FRDJ01000011">
    <property type="protein sequence ID" value="SHN66713.1"/>
    <property type="molecule type" value="Genomic_DNA"/>
</dbReference>
<dbReference type="STRING" id="1121883.SAMN02745226_01663"/>
<dbReference type="Proteomes" id="UP000184207">
    <property type="component" value="Unassembled WGS sequence"/>
</dbReference>
<keyword evidence="14" id="KW-1185">Reference proteome</keyword>